<dbReference type="InterPro" id="IPR042094">
    <property type="entry name" value="T2SS_GspF_sf"/>
</dbReference>
<comment type="caution">
    <text evidence="9">The sequence shown here is derived from an EMBL/GenBank/DDBJ whole genome shotgun (WGS) entry which is preliminary data.</text>
</comment>
<evidence type="ECO:0000259" key="8">
    <source>
        <dbReference type="Pfam" id="PF00482"/>
    </source>
</evidence>
<evidence type="ECO:0000256" key="2">
    <source>
        <dbReference type="ARBA" id="ARBA00005745"/>
    </source>
</evidence>
<dbReference type="Pfam" id="PF00482">
    <property type="entry name" value="T2SSF"/>
    <property type="match status" value="2"/>
</dbReference>
<dbReference type="Proteomes" id="UP000297982">
    <property type="component" value="Unassembled WGS sequence"/>
</dbReference>
<feature type="transmembrane region" description="Helical" evidence="7">
    <location>
        <begin position="124"/>
        <end position="143"/>
    </location>
</feature>
<feature type="domain" description="Type II secretion system protein GspF" evidence="8">
    <location>
        <begin position="27"/>
        <end position="138"/>
    </location>
</feature>
<gene>
    <name evidence="9" type="ORF">E4663_04800</name>
</gene>
<reference evidence="9 10" key="1">
    <citation type="journal article" date="2003" name="Int. J. Syst. Evol. Microbiol.">
        <title>Halobacillus salinus sp. nov., isolated from a salt lake on the coast of the East Sea in Korea.</title>
        <authorList>
            <person name="Yoon J.H."/>
            <person name="Kang K.H."/>
            <person name="Park Y.H."/>
        </authorList>
    </citation>
    <scope>NUCLEOTIDE SEQUENCE [LARGE SCALE GENOMIC DNA]</scope>
    <source>
        <strain evidence="9 10">HSL-3</strain>
    </source>
</reference>
<organism evidence="9 10">
    <name type="scientific">Halobacillus salinus</name>
    <dbReference type="NCBI Taxonomy" id="192814"/>
    <lineage>
        <taxon>Bacteria</taxon>
        <taxon>Bacillati</taxon>
        <taxon>Bacillota</taxon>
        <taxon>Bacilli</taxon>
        <taxon>Bacillales</taxon>
        <taxon>Bacillaceae</taxon>
        <taxon>Halobacillus</taxon>
    </lineage>
</organism>
<dbReference type="InterPro" id="IPR018076">
    <property type="entry name" value="T2SS_GspF_dom"/>
</dbReference>
<comment type="similarity">
    <text evidence="2">Belongs to the GSP F family.</text>
</comment>
<evidence type="ECO:0000313" key="10">
    <source>
        <dbReference type="Proteomes" id="UP000297982"/>
    </source>
</evidence>
<keyword evidence="3" id="KW-1003">Cell membrane</keyword>
<evidence type="ECO:0000256" key="5">
    <source>
        <dbReference type="ARBA" id="ARBA00022989"/>
    </source>
</evidence>
<protein>
    <recommendedName>
        <fullName evidence="8">Type II secretion system protein GspF domain-containing protein</fullName>
    </recommendedName>
</protein>
<evidence type="ECO:0000313" key="9">
    <source>
        <dbReference type="EMBL" id="TGB04318.1"/>
    </source>
</evidence>
<dbReference type="RefSeq" id="WP_135326820.1">
    <property type="nucleotide sequence ID" value="NZ_SRJC01000001.1"/>
</dbReference>
<dbReference type="PANTHER" id="PTHR30012:SF0">
    <property type="entry name" value="TYPE II SECRETION SYSTEM PROTEIN F-RELATED"/>
    <property type="match status" value="1"/>
</dbReference>
<feature type="transmembrane region" description="Helical" evidence="7">
    <location>
        <begin position="163"/>
        <end position="187"/>
    </location>
</feature>
<dbReference type="STRING" id="192814.GCA_900166575_01293"/>
<keyword evidence="5 7" id="KW-1133">Transmembrane helix</keyword>
<dbReference type="PANTHER" id="PTHR30012">
    <property type="entry name" value="GENERAL SECRETION PATHWAY PROTEIN"/>
    <property type="match status" value="1"/>
</dbReference>
<dbReference type="AlphaFoldDB" id="A0A4Z0H1N3"/>
<comment type="subcellular location">
    <subcellularLocation>
        <location evidence="1">Cell membrane</location>
        <topology evidence="1">Multi-pass membrane protein</topology>
    </subcellularLocation>
</comment>
<evidence type="ECO:0000256" key="6">
    <source>
        <dbReference type="ARBA" id="ARBA00023136"/>
    </source>
</evidence>
<proteinExistence type="inferred from homology"/>
<dbReference type="InterPro" id="IPR003004">
    <property type="entry name" value="GspF/PilC"/>
</dbReference>
<feature type="domain" description="Type II secretion system protein GspF" evidence="8">
    <location>
        <begin position="218"/>
        <end position="340"/>
    </location>
</feature>
<accession>A0A4Z0H1N3</accession>
<keyword evidence="4 7" id="KW-0812">Transmembrane</keyword>
<keyword evidence="6 7" id="KW-0472">Membrane</keyword>
<evidence type="ECO:0000256" key="4">
    <source>
        <dbReference type="ARBA" id="ARBA00022692"/>
    </source>
</evidence>
<evidence type="ECO:0000256" key="3">
    <source>
        <dbReference type="ARBA" id="ARBA00022475"/>
    </source>
</evidence>
<sequence length="348" mass="40779">MRSAISRRADWIIRRRERLSVKTQILFFHRISHILSKGYPLLEAMKIAAWDPKLIPITSELSIQLQRGATLDEAFEKVNFSPFVVTFLYFGKHHLDLSGTFRQCEKMLTLQSTYKQKVIQALRYPLFLLLFIIIAFGVIQRNILPNFLLLFESERTLWLMKLISLSLNLFGIVAILLTLLSFLWYLFSPKVELPTYLKMIDRIKLIREAYSLVLSYLFTSHMQTLLSTGLSLKQSLDLITHQTRHRILAHYGERILQDLQDGKTIGQAIHPCSLLLEELTNLFHQTHDVQALTSELELLEHFYLNYMETTLSKWVQRIQPTFFILIAILVVTIYASIMLPLYQWMDQM</sequence>
<evidence type="ECO:0000256" key="7">
    <source>
        <dbReference type="SAM" id="Phobius"/>
    </source>
</evidence>
<evidence type="ECO:0000256" key="1">
    <source>
        <dbReference type="ARBA" id="ARBA00004651"/>
    </source>
</evidence>
<name>A0A4Z0H1N3_9BACI</name>
<dbReference type="GO" id="GO:0005886">
    <property type="term" value="C:plasma membrane"/>
    <property type="evidence" value="ECO:0007669"/>
    <property type="project" value="UniProtKB-SubCell"/>
</dbReference>
<dbReference type="Gene3D" id="1.20.81.30">
    <property type="entry name" value="Type II secretion system (T2SS), domain F"/>
    <property type="match status" value="2"/>
</dbReference>
<feature type="transmembrane region" description="Helical" evidence="7">
    <location>
        <begin position="322"/>
        <end position="342"/>
    </location>
</feature>
<keyword evidence="10" id="KW-1185">Reference proteome</keyword>
<dbReference type="EMBL" id="SRJC01000001">
    <property type="protein sequence ID" value="TGB04318.1"/>
    <property type="molecule type" value="Genomic_DNA"/>
</dbReference>